<evidence type="ECO:0008006" key="3">
    <source>
        <dbReference type="Google" id="ProtNLM"/>
    </source>
</evidence>
<keyword evidence="2" id="KW-1185">Reference proteome</keyword>
<protein>
    <recommendedName>
        <fullName evidence="3">DUF4375 domain-containing protein</fullName>
    </recommendedName>
</protein>
<proteinExistence type="predicted"/>
<gene>
    <name evidence="1" type="ORF">ABS362_18585</name>
</gene>
<dbReference type="RefSeq" id="WP_350414433.1">
    <property type="nucleotide sequence ID" value="NZ_JBEOKT010000027.1"/>
</dbReference>
<sequence length="198" mass="22855">MRQLYLYFIALIFFISCGDRKINEQSVSITANNNLPTYEESNKEGLNEEIKSPSIREYGQNIIDNEIQPSDNNETIACLDSISDNDLKTRLFFFQVYRVIAKKSDGALGEIIGSYTKGYFGSYPIEALQNFKHLPEPERKLFIDNLAFEFYASGTDYDTDIDDYISSIYSSCEECKVEKEILEDMRRDLKAKVSEINY</sequence>
<name>A0ABV1RYV4_9BACT</name>
<dbReference type="PROSITE" id="PS51257">
    <property type="entry name" value="PROKAR_LIPOPROTEIN"/>
    <property type="match status" value="1"/>
</dbReference>
<evidence type="ECO:0000313" key="1">
    <source>
        <dbReference type="EMBL" id="MER2999566.1"/>
    </source>
</evidence>
<reference evidence="1 2" key="1">
    <citation type="submission" date="2024-06" db="EMBL/GenBank/DDBJ databases">
        <title>Pontibacter populi HYL7-15.</title>
        <authorList>
            <person name="Kim M.K."/>
        </authorList>
    </citation>
    <scope>NUCLEOTIDE SEQUENCE [LARGE SCALE GENOMIC DNA]</scope>
    <source>
        <strain evidence="1 2">HYL7-15</strain>
    </source>
</reference>
<evidence type="ECO:0000313" key="2">
    <source>
        <dbReference type="Proteomes" id="UP001476807"/>
    </source>
</evidence>
<organism evidence="1 2">
    <name type="scientific">Pontibacter populi</name>
    <dbReference type="NCBI Taxonomy" id="890055"/>
    <lineage>
        <taxon>Bacteria</taxon>
        <taxon>Pseudomonadati</taxon>
        <taxon>Bacteroidota</taxon>
        <taxon>Cytophagia</taxon>
        <taxon>Cytophagales</taxon>
        <taxon>Hymenobacteraceae</taxon>
        <taxon>Pontibacter</taxon>
    </lineage>
</organism>
<dbReference type="Proteomes" id="UP001476807">
    <property type="component" value="Unassembled WGS sequence"/>
</dbReference>
<accession>A0ABV1RYV4</accession>
<comment type="caution">
    <text evidence="1">The sequence shown here is derived from an EMBL/GenBank/DDBJ whole genome shotgun (WGS) entry which is preliminary data.</text>
</comment>
<dbReference type="EMBL" id="JBEOKT010000027">
    <property type="protein sequence ID" value="MER2999566.1"/>
    <property type="molecule type" value="Genomic_DNA"/>
</dbReference>